<protein>
    <submittedName>
        <fullName evidence="2">Uncharacterized protein</fullName>
    </submittedName>
</protein>
<keyword evidence="1" id="KW-0812">Transmembrane</keyword>
<keyword evidence="1" id="KW-0472">Membrane</keyword>
<reference evidence="2 3" key="1">
    <citation type="journal article" date="2015" name="Genome Biol.">
        <title>Comparative genomics of Steinernema reveals deeply conserved gene regulatory networks.</title>
        <authorList>
            <person name="Dillman A.R."/>
            <person name="Macchietto M."/>
            <person name="Porter C.F."/>
            <person name="Rogers A."/>
            <person name="Williams B."/>
            <person name="Antoshechkin I."/>
            <person name="Lee M.M."/>
            <person name="Goodwin Z."/>
            <person name="Lu X."/>
            <person name="Lewis E.E."/>
            <person name="Goodrich-Blair H."/>
            <person name="Stock S.P."/>
            <person name="Adams B.J."/>
            <person name="Sternberg P.W."/>
            <person name="Mortazavi A."/>
        </authorList>
    </citation>
    <scope>NUCLEOTIDE SEQUENCE [LARGE SCALE GENOMIC DNA]</scope>
    <source>
        <strain evidence="2 3">ALL</strain>
    </source>
</reference>
<accession>A0A4U8UIR0</accession>
<keyword evidence="1" id="KW-1133">Transmembrane helix</keyword>
<evidence type="ECO:0000313" key="3">
    <source>
        <dbReference type="Proteomes" id="UP000298663"/>
    </source>
</evidence>
<dbReference type="AlphaFoldDB" id="A0A4U8UIR0"/>
<comment type="caution">
    <text evidence="2">The sequence shown here is derived from an EMBL/GenBank/DDBJ whole genome shotgun (WGS) entry which is preliminary data.</text>
</comment>
<evidence type="ECO:0000256" key="1">
    <source>
        <dbReference type="SAM" id="Phobius"/>
    </source>
</evidence>
<reference evidence="2 3" key="2">
    <citation type="journal article" date="2019" name="G3 (Bethesda)">
        <title>Hybrid Assembly of the Genome of the Entomopathogenic Nematode Steinernema carpocapsae Identifies the X-Chromosome.</title>
        <authorList>
            <person name="Serra L."/>
            <person name="Macchietto M."/>
            <person name="Macias-Munoz A."/>
            <person name="McGill C.J."/>
            <person name="Rodriguez I.M."/>
            <person name="Rodriguez B."/>
            <person name="Murad R."/>
            <person name="Mortazavi A."/>
        </authorList>
    </citation>
    <scope>NUCLEOTIDE SEQUENCE [LARGE SCALE GENOMIC DNA]</scope>
    <source>
        <strain evidence="2 3">ALL</strain>
    </source>
</reference>
<name>A0A4U8UIR0_STECR</name>
<dbReference type="EMBL" id="CM016762">
    <property type="protein sequence ID" value="TMS32531.1"/>
    <property type="molecule type" value="Genomic_DNA"/>
</dbReference>
<dbReference type="EMBL" id="AZBU02000001">
    <property type="protein sequence ID" value="TMS32531.1"/>
    <property type="molecule type" value="Genomic_DNA"/>
</dbReference>
<dbReference type="Proteomes" id="UP000298663">
    <property type="component" value="Chromosome X"/>
</dbReference>
<sequence>MRKRFPKRFPKPTTNVPPTHDSSTMFWQVFWHALICVGIAAAVFLVIFLYCSCESRKNRRAAKERLARRRARIESLRHKIRDQNLSMIEDFNQPLIYSSKRKEVSTCIVEDETVDSLMKNDSGQERLMTEASNHHVGDVTLDSKVCATKKKTVRFTQPCVTKENQDYVEDKTAYLKTAAKKSEQKEVAKDVDPKALANEKEHVTSPLGVDPSETVHISSEMTVHSEVTLEITNNSKPIDRLLTPASPALLVDPVHVTKNSSFKDVRTIVELELVDMKSKSTQTPYDVCSLKPRPSLRLMDPVPVTKNHYVGEDVCNASSKRITIDAQPPVTLKNPICYPCPARAAANITAEHERVEDAVSDTGPKSMDPNVREFVIDLKCFEIGLVFTKKVEKAKKKDKKSKDLELE</sequence>
<evidence type="ECO:0000313" key="2">
    <source>
        <dbReference type="EMBL" id="TMS32531.1"/>
    </source>
</evidence>
<organism evidence="2 3">
    <name type="scientific">Steinernema carpocapsae</name>
    <name type="common">Entomopathogenic nematode</name>
    <dbReference type="NCBI Taxonomy" id="34508"/>
    <lineage>
        <taxon>Eukaryota</taxon>
        <taxon>Metazoa</taxon>
        <taxon>Ecdysozoa</taxon>
        <taxon>Nematoda</taxon>
        <taxon>Chromadorea</taxon>
        <taxon>Rhabditida</taxon>
        <taxon>Tylenchina</taxon>
        <taxon>Panagrolaimomorpha</taxon>
        <taxon>Strongyloidoidea</taxon>
        <taxon>Steinernematidae</taxon>
        <taxon>Steinernema</taxon>
    </lineage>
</organism>
<feature type="transmembrane region" description="Helical" evidence="1">
    <location>
        <begin position="29"/>
        <end position="50"/>
    </location>
</feature>
<gene>
    <name evidence="2" type="ORF">L596_000359</name>
</gene>
<proteinExistence type="predicted"/>
<keyword evidence="3" id="KW-1185">Reference proteome</keyword>